<sequence>MERILVTPRSLTSTPHPRIEQLRDQGHEIVMSTPGKSPDEAELLALVPGVTGWLAGVEKISPRVIEAAGRLRAISRNGTGVDNLPIEALLERRIAVRIAAGANAAGVAELAIGLIFAALRQIPLCDAGIKQGQWPRRLGAEIRGRTVGVIGCGAIGAEVARLAAALGARILAFDPLRPNVNVGERELTWAEVPEILAQADIITLHCPALADGRPLIGAVELASMPSGAILINTARAMLIDEAAVLAALDAGSLGCYATDVFDDEPPTSLLLAAHPRVIATSHIGGFTQESVNRATEVAIANLMDALRAGKG</sequence>
<dbReference type="InterPro" id="IPR006140">
    <property type="entry name" value="D-isomer_DH_NAD-bd"/>
</dbReference>
<dbReference type="SUPFAM" id="SSF51735">
    <property type="entry name" value="NAD(P)-binding Rossmann-fold domains"/>
    <property type="match status" value="1"/>
</dbReference>
<evidence type="ECO:0000259" key="7">
    <source>
        <dbReference type="Pfam" id="PF02826"/>
    </source>
</evidence>
<evidence type="ECO:0000256" key="2">
    <source>
        <dbReference type="ARBA" id="ARBA00022605"/>
    </source>
</evidence>
<feature type="domain" description="D-isomer specific 2-hydroxyacid dehydrogenase NAD-binding" evidence="7">
    <location>
        <begin position="112"/>
        <end position="284"/>
    </location>
</feature>
<protein>
    <submittedName>
        <fullName evidence="8">Oxidoreductase</fullName>
    </submittedName>
</protein>
<dbReference type="InterPro" id="IPR029752">
    <property type="entry name" value="D-isomer_DH_CS1"/>
</dbReference>
<dbReference type="InterPro" id="IPR050857">
    <property type="entry name" value="D-2-hydroxyacid_DH"/>
</dbReference>
<feature type="domain" description="D-isomer specific 2-hydroxyacid dehydrogenase catalytic" evidence="6">
    <location>
        <begin position="16"/>
        <end position="308"/>
    </location>
</feature>
<dbReference type="InterPro" id="IPR036291">
    <property type="entry name" value="NAD(P)-bd_dom_sf"/>
</dbReference>
<dbReference type="PROSITE" id="PS00065">
    <property type="entry name" value="D_2_HYDROXYACID_DH_1"/>
    <property type="match status" value="1"/>
</dbReference>
<evidence type="ECO:0000256" key="5">
    <source>
        <dbReference type="RuleBase" id="RU003719"/>
    </source>
</evidence>
<dbReference type="Pfam" id="PF02826">
    <property type="entry name" value="2-Hacid_dh_C"/>
    <property type="match status" value="1"/>
</dbReference>
<evidence type="ECO:0000259" key="6">
    <source>
        <dbReference type="Pfam" id="PF00389"/>
    </source>
</evidence>
<evidence type="ECO:0000313" key="9">
    <source>
        <dbReference type="Proteomes" id="UP001156882"/>
    </source>
</evidence>
<evidence type="ECO:0000313" key="8">
    <source>
        <dbReference type="EMBL" id="GLS20003.1"/>
    </source>
</evidence>
<evidence type="ECO:0000256" key="4">
    <source>
        <dbReference type="ARBA" id="ARBA00023027"/>
    </source>
</evidence>
<proteinExistence type="inferred from homology"/>
<dbReference type="Proteomes" id="UP001156882">
    <property type="component" value="Unassembled WGS sequence"/>
</dbReference>
<evidence type="ECO:0000256" key="1">
    <source>
        <dbReference type="ARBA" id="ARBA00005854"/>
    </source>
</evidence>
<dbReference type="EMBL" id="BSPC01000026">
    <property type="protein sequence ID" value="GLS20003.1"/>
    <property type="molecule type" value="Genomic_DNA"/>
</dbReference>
<accession>A0ABQ6CJW1</accession>
<gene>
    <name evidence="8" type="ORF">GCM10007874_30200</name>
</gene>
<comment type="caution">
    <text evidence="8">The sequence shown here is derived from an EMBL/GenBank/DDBJ whole genome shotgun (WGS) entry which is preliminary data.</text>
</comment>
<dbReference type="PANTHER" id="PTHR42789:SF1">
    <property type="entry name" value="D-ISOMER SPECIFIC 2-HYDROXYACID DEHYDROGENASE FAMILY PROTEIN (AFU_ORTHOLOGUE AFUA_6G10090)"/>
    <property type="match status" value="1"/>
</dbReference>
<evidence type="ECO:0000256" key="3">
    <source>
        <dbReference type="ARBA" id="ARBA00023002"/>
    </source>
</evidence>
<comment type="similarity">
    <text evidence="1 5">Belongs to the D-isomer specific 2-hydroxyacid dehydrogenase family.</text>
</comment>
<dbReference type="RefSeq" id="WP_284313077.1">
    <property type="nucleotide sequence ID" value="NZ_BSPC01000026.1"/>
</dbReference>
<dbReference type="SUPFAM" id="SSF52283">
    <property type="entry name" value="Formate/glycerate dehydrogenase catalytic domain-like"/>
    <property type="match status" value="1"/>
</dbReference>
<name>A0ABQ6CJW1_9HYPH</name>
<dbReference type="InterPro" id="IPR006139">
    <property type="entry name" value="D-isomer_2_OHA_DH_cat_dom"/>
</dbReference>
<keyword evidence="9" id="KW-1185">Reference proteome</keyword>
<keyword evidence="3 5" id="KW-0560">Oxidoreductase</keyword>
<dbReference type="Gene3D" id="3.40.50.720">
    <property type="entry name" value="NAD(P)-binding Rossmann-like Domain"/>
    <property type="match status" value="2"/>
</dbReference>
<keyword evidence="2" id="KW-0028">Amino-acid biosynthesis</keyword>
<organism evidence="8 9">
    <name type="scientific">Labrys miyagiensis</name>
    <dbReference type="NCBI Taxonomy" id="346912"/>
    <lineage>
        <taxon>Bacteria</taxon>
        <taxon>Pseudomonadati</taxon>
        <taxon>Pseudomonadota</taxon>
        <taxon>Alphaproteobacteria</taxon>
        <taxon>Hyphomicrobiales</taxon>
        <taxon>Xanthobacteraceae</taxon>
        <taxon>Labrys</taxon>
    </lineage>
</organism>
<dbReference type="Pfam" id="PF00389">
    <property type="entry name" value="2-Hacid_dh"/>
    <property type="match status" value="1"/>
</dbReference>
<reference evidence="9" key="1">
    <citation type="journal article" date="2019" name="Int. J. Syst. Evol. Microbiol.">
        <title>The Global Catalogue of Microorganisms (GCM) 10K type strain sequencing project: providing services to taxonomists for standard genome sequencing and annotation.</title>
        <authorList>
            <consortium name="The Broad Institute Genomics Platform"/>
            <consortium name="The Broad Institute Genome Sequencing Center for Infectious Disease"/>
            <person name="Wu L."/>
            <person name="Ma J."/>
        </authorList>
    </citation>
    <scope>NUCLEOTIDE SEQUENCE [LARGE SCALE GENOMIC DNA]</scope>
    <source>
        <strain evidence="9">NBRC 101365</strain>
    </source>
</reference>
<dbReference type="PANTHER" id="PTHR42789">
    <property type="entry name" value="D-ISOMER SPECIFIC 2-HYDROXYACID DEHYDROGENASE FAMILY PROTEIN (AFU_ORTHOLOGUE AFUA_6G10090)"/>
    <property type="match status" value="1"/>
</dbReference>
<keyword evidence="4" id="KW-0520">NAD</keyword>